<dbReference type="GO" id="GO:0005737">
    <property type="term" value="C:cytoplasm"/>
    <property type="evidence" value="ECO:0007669"/>
    <property type="project" value="UniProtKB-SubCell"/>
</dbReference>
<dbReference type="InterPro" id="IPR002676">
    <property type="entry name" value="RimM_N"/>
</dbReference>
<dbReference type="InterPro" id="IPR011033">
    <property type="entry name" value="PRC_barrel-like_sf"/>
</dbReference>
<dbReference type="Proteomes" id="UP001241110">
    <property type="component" value="Unassembled WGS sequence"/>
</dbReference>
<dbReference type="Gene3D" id="2.30.30.240">
    <property type="entry name" value="PRC-barrel domain"/>
    <property type="match status" value="1"/>
</dbReference>
<dbReference type="GO" id="GO:0043022">
    <property type="term" value="F:ribosome binding"/>
    <property type="evidence" value="ECO:0007669"/>
    <property type="project" value="InterPro"/>
</dbReference>
<keyword evidence="3 5" id="KW-0698">rRNA processing</keyword>
<dbReference type="Pfam" id="PF24986">
    <property type="entry name" value="PRC_RimM"/>
    <property type="match status" value="1"/>
</dbReference>
<evidence type="ECO:0000259" key="6">
    <source>
        <dbReference type="Pfam" id="PF01782"/>
    </source>
</evidence>
<accession>A0AAE3QLX7</accession>
<keyword evidence="1 5" id="KW-0963">Cytoplasm</keyword>
<comment type="function">
    <text evidence="5">An accessory protein needed during the final step in the assembly of 30S ribosomal subunit, possibly for assembly of the head region. Essential for efficient processing of 16S rRNA. May be needed both before and after RbfA during the maturation of 16S rRNA. It has affinity for free ribosomal 30S subunits but not for 70S ribosomes.</text>
</comment>
<evidence type="ECO:0000256" key="1">
    <source>
        <dbReference type="ARBA" id="ARBA00022490"/>
    </source>
</evidence>
<dbReference type="RefSeq" id="WP_313975729.1">
    <property type="nucleotide sequence ID" value="NZ_JASJOS010000001.1"/>
</dbReference>
<evidence type="ECO:0000256" key="3">
    <source>
        <dbReference type="ARBA" id="ARBA00022552"/>
    </source>
</evidence>
<comment type="similarity">
    <text evidence="5">Belongs to the RimM family.</text>
</comment>
<protein>
    <recommendedName>
        <fullName evidence="5">Ribosome maturation factor RimM</fullName>
    </recommendedName>
</protein>
<comment type="subunit">
    <text evidence="5">Binds ribosomal protein uS19.</text>
</comment>
<comment type="subcellular location">
    <subcellularLocation>
        <location evidence="5">Cytoplasm</location>
    </subcellularLocation>
</comment>
<name>A0AAE3QLX7_9BACT</name>
<comment type="caution">
    <text evidence="8">The sequence shown here is derived from an EMBL/GenBank/DDBJ whole genome shotgun (WGS) entry which is preliminary data.</text>
</comment>
<dbReference type="InterPro" id="IPR056792">
    <property type="entry name" value="PRC_RimM"/>
</dbReference>
<dbReference type="GO" id="GO:0005840">
    <property type="term" value="C:ribosome"/>
    <property type="evidence" value="ECO:0007669"/>
    <property type="project" value="InterPro"/>
</dbReference>
<dbReference type="InterPro" id="IPR036976">
    <property type="entry name" value="RimM_N_sf"/>
</dbReference>
<dbReference type="AlphaFoldDB" id="A0AAE3QLX7"/>
<dbReference type="Gene3D" id="2.40.30.60">
    <property type="entry name" value="RimM"/>
    <property type="match status" value="1"/>
</dbReference>
<reference evidence="8" key="1">
    <citation type="submission" date="2023-05" db="EMBL/GenBank/DDBJ databases">
        <authorList>
            <person name="Zhang X."/>
        </authorList>
    </citation>
    <scope>NUCLEOTIDE SEQUENCE</scope>
    <source>
        <strain evidence="8">YF14B1</strain>
    </source>
</reference>
<evidence type="ECO:0000256" key="2">
    <source>
        <dbReference type="ARBA" id="ARBA00022517"/>
    </source>
</evidence>
<dbReference type="GO" id="GO:0006364">
    <property type="term" value="P:rRNA processing"/>
    <property type="evidence" value="ECO:0007669"/>
    <property type="project" value="UniProtKB-UniRule"/>
</dbReference>
<dbReference type="SUPFAM" id="SSF50447">
    <property type="entry name" value="Translation proteins"/>
    <property type="match status" value="1"/>
</dbReference>
<comment type="domain">
    <text evidence="5">The PRC barrel domain binds ribosomal protein uS19.</text>
</comment>
<dbReference type="Pfam" id="PF01782">
    <property type="entry name" value="RimM"/>
    <property type="match status" value="1"/>
</dbReference>
<feature type="domain" description="Ribosome maturation factor RimM PRC barrel" evidence="7">
    <location>
        <begin position="102"/>
        <end position="168"/>
    </location>
</feature>
<dbReference type="PANTHER" id="PTHR33692">
    <property type="entry name" value="RIBOSOME MATURATION FACTOR RIMM"/>
    <property type="match status" value="1"/>
</dbReference>
<proteinExistence type="inferred from homology"/>
<evidence type="ECO:0000256" key="4">
    <source>
        <dbReference type="ARBA" id="ARBA00023186"/>
    </source>
</evidence>
<dbReference type="PANTHER" id="PTHR33692:SF1">
    <property type="entry name" value="RIBOSOME MATURATION FACTOR RIMM"/>
    <property type="match status" value="1"/>
</dbReference>
<feature type="domain" description="RimM N-terminal" evidence="6">
    <location>
        <begin position="9"/>
        <end position="87"/>
    </location>
</feature>
<keyword evidence="2 5" id="KW-0690">Ribosome biogenesis</keyword>
<evidence type="ECO:0000313" key="9">
    <source>
        <dbReference type="Proteomes" id="UP001241110"/>
    </source>
</evidence>
<evidence type="ECO:0000313" key="8">
    <source>
        <dbReference type="EMBL" id="MDJ1479500.1"/>
    </source>
</evidence>
<dbReference type="InterPro" id="IPR011961">
    <property type="entry name" value="RimM"/>
</dbReference>
<dbReference type="GO" id="GO:0042274">
    <property type="term" value="P:ribosomal small subunit biogenesis"/>
    <property type="evidence" value="ECO:0007669"/>
    <property type="project" value="UniProtKB-UniRule"/>
</dbReference>
<dbReference type="NCBIfam" id="TIGR02273">
    <property type="entry name" value="16S_RimM"/>
    <property type="match status" value="1"/>
</dbReference>
<keyword evidence="4 5" id="KW-0143">Chaperone</keyword>
<dbReference type="InterPro" id="IPR009000">
    <property type="entry name" value="Transl_B-barrel_sf"/>
</dbReference>
<dbReference type="HAMAP" id="MF_00014">
    <property type="entry name" value="Ribosome_mat_RimM"/>
    <property type="match status" value="1"/>
</dbReference>
<dbReference type="SUPFAM" id="SSF50346">
    <property type="entry name" value="PRC-barrel domain"/>
    <property type="match status" value="1"/>
</dbReference>
<gene>
    <name evidence="5 8" type="primary">rimM</name>
    <name evidence="8" type="ORF">QNI16_03320</name>
</gene>
<organism evidence="8 9">
    <name type="scientific">Xanthocytophaga flava</name>
    <dbReference type="NCBI Taxonomy" id="3048013"/>
    <lineage>
        <taxon>Bacteria</taxon>
        <taxon>Pseudomonadati</taxon>
        <taxon>Bacteroidota</taxon>
        <taxon>Cytophagia</taxon>
        <taxon>Cytophagales</taxon>
        <taxon>Rhodocytophagaceae</taxon>
        <taxon>Xanthocytophaga</taxon>
    </lineage>
</organism>
<evidence type="ECO:0000256" key="5">
    <source>
        <dbReference type="HAMAP-Rule" id="MF_00014"/>
    </source>
</evidence>
<evidence type="ECO:0000259" key="7">
    <source>
        <dbReference type="Pfam" id="PF24986"/>
    </source>
</evidence>
<sequence>MQIRDCFELGYVAKTHGLKGELVIMLDVDDPDEYEEMDSFFIQIKGQLVPYFMESYNLQGNRAIVKLEDVNTIDAAKALIGNKLFLPLDNLPDLEDDQFYYHQVMGYTIVDEAKGDLGQVDAIYDMPGHDLLAMKYQGKEVLIPVNDEIVKKADHEQKIVYVSLPEGLLEVFLNEGDEKGDDEEE</sequence>
<dbReference type="EMBL" id="JASJOS010000001">
    <property type="protein sequence ID" value="MDJ1479500.1"/>
    <property type="molecule type" value="Genomic_DNA"/>
</dbReference>